<sequence>MTRESIFQIIVEHIREVLPELAGKQITQEDSLRELGANSVDRMEILVSVMQTLGVKIPMIKFGKASNIGDLVHIFQEGN</sequence>
<evidence type="ECO:0000313" key="3">
    <source>
        <dbReference type="Proteomes" id="UP000304148"/>
    </source>
</evidence>
<dbReference type="EMBL" id="LS992241">
    <property type="protein sequence ID" value="SYX85253.1"/>
    <property type="molecule type" value="Genomic_DNA"/>
</dbReference>
<dbReference type="Gene3D" id="1.10.1200.10">
    <property type="entry name" value="ACP-like"/>
    <property type="match status" value="1"/>
</dbReference>
<evidence type="ECO:0000313" key="2">
    <source>
        <dbReference type="EMBL" id="SYX85253.1"/>
    </source>
</evidence>
<name>A0A383REH7_PAEAL</name>
<dbReference type="NCBIfam" id="NF005502">
    <property type="entry name" value="PRK07117.1"/>
    <property type="match status" value="1"/>
</dbReference>
<dbReference type="Proteomes" id="UP000304148">
    <property type="component" value="Chromosome"/>
</dbReference>
<proteinExistence type="predicted"/>
<organism evidence="2 3">
    <name type="scientific">Paenibacillus alvei</name>
    <name type="common">Bacillus alvei</name>
    <dbReference type="NCBI Taxonomy" id="44250"/>
    <lineage>
        <taxon>Bacteria</taxon>
        <taxon>Bacillati</taxon>
        <taxon>Bacillota</taxon>
        <taxon>Bacilli</taxon>
        <taxon>Bacillales</taxon>
        <taxon>Paenibacillaceae</taxon>
        <taxon>Paenibacillus</taxon>
    </lineage>
</organism>
<dbReference type="SUPFAM" id="SSF47336">
    <property type="entry name" value="ACP-like"/>
    <property type="match status" value="1"/>
</dbReference>
<dbReference type="InterPro" id="IPR009081">
    <property type="entry name" value="PP-bd_ACP"/>
</dbReference>
<feature type="domain" description="Carrier" evidence="1">
    <location>
        <begin position="4"/>
        <end position="79"/>
    </location>
</feature>
<evidence type="ECO:0000259" key="1">
    <source>
        <dbReference type="PROSITE" id="PS50075"/>
    </source>
</evidence>
<gene>
    <name evidence="2" type="primary">acpK</name>
    <name evidence="2" type="ORF">PBLR_13675</name>
</gene>
<dbReference type="PROSITE" id="PS50075">
    <property type="entry name" value="CARRIER"/>
    <property type="match status" value="1"/>
</dbReference>
<dbReference type="AlphaFoldDB" id="A0A383REH7"/>
<dbReference type="Pfam" id="PF00550">
    <property type="entry name" value="PP-binding"/>
    <property type="match status" value="1"/>
</dbReference>
<reference evidence="3" key="1">
    <citation type="submission" date="2018-08" db="EMBL/GenBank/DDBJ databases">
        <authorList>
            <person name="Chevrot R."/>
        </authorList>
    </citation>
    <scope>NUCLEOTIDE SEQUENCE [LARGE SCALE GENOMIC DNA]</scope>
</reference>
<dbReference type="RefSeq" id="WP_138186943.1">
    <property type="nucleotide sequence ID" value="NZ_LS992241.1"/>
</dbReference>
<dbReference type="InterPro" id="IPR036736">
    <property type="entry name" value="ACP-like_sf"/>
</dbReference>
<protein>
    <submittedName>
        <fullName evidence="2">Acyl-carrier protein involved in bacillaene synthesis</fullName>
    </submittedName>
</protein>
<accession>A0A383REH7</accession>